<proteinExistence type="predicted"/>
<sequence>MIKKFLIIFAWGLVIVCLIHFLEKYLGETWLMALVSVAVVVALRTGLYLYRRSRGIKDPIENDSWF</sequence>
<dbReference type="Proteomes" id="UP000464644">
    <property type="component" value="Chromosome"/>
</dbReference>
<feature type="transmembrane region" description="Helical" evidence="1">
    <location>
        <begin position="29"/>
        <end position="50"/>
    </location>
</feature>
<evidence type="ECO:0000256" key="1">
    <source>
        <dbReference type="SAM" id="Phobius"/>
    </source>
</evidence>
<accession>A0ABX6H6I1</accession>
<dbReference type="EMBL" id="CP047265">
    <property type="protein sequence ID" value="QHF01145.1"/>
    <property type="molecule type" value="Genomic_DNA"/>
</dbReference>
<gene>
    <name evidence="2" type="ORF">N015_01490</name>
</gene>
<evidence type="ECO:0000313" key="2">
    <source>
        <dbReference type="EMBL" id="QHF01145.1"/>
    </source>
</evidence>
<dbReference type="RefSeq" id="WP_024687043.1">
    <property type="nucleotide sequence ID" value="NZ_CP047265.1"/>
</dbReference>
<organism evidence="2 3">
    <name type="scientific">Pseudomonas asturiensis</name>
    <dbReference type="NCBI Taxonomy" id="1190415"/>
    <lineage>
        <taxon>Bacteria</taxon>
        <taxon>Pseudomonadati</taxon>
        <taxon>Pseudomonadota</taxon>
        <taxon>Gammaproteobacteria</taxon>
        <taxon>Pseudomonadales</taxon>
        <taxon>Pseudomonadaceae</taxon>
        <taxon>Pseudomonas</taxon>
    </lineage>
</organism>
<reference evidence="2 3" key="1">
    <citation type="journal article" date="2014" name="Genome Announc.">
        <title>Draft Genome Sequences of a Phylogenetically Diverse Suite of Pseudomonas syringae Strains from Multiple Source Populations.</title>
        <authorList>
            <person name="Baltrus D.A."/>
            <person name="Yourstone S."/>
            <person name="Lind A."/>
            <person name="Guilbaud C."/>
            <person name="Sands D.C."/>
            <person name="Jones C.D."/>
            <person name="Morris C.E."/>
            <person name="Dangl J.L."/>
        </authorList>
    </citation>
    <scope>NUCLEOTIDE SEQUENCE [LARGE SCALE GENOMIC DNA]</scope>
    <source>
        <strain evidence="2 3">CC1524</strain>
    </source>
</reference>
<keyword evidence="1" id="KW-0812">Transmembrane</keyword>
<protein>
    <submittedName>
        <fullName evidence="2">Uncharacterized protein</fullName>
    </submittedName>
</protein>
<keyword evidence="1" id="KW-0472">Membrane</keyword>
<keyword evidence="1" id="KW-1133">Transmembrane helix</keyword>
<evidence type="ECO:0000313" key="3">
    <source>
        <dbReference type="Proteomes" id="UP000464644"/>
    </source>
</evidence>
<feature type="transmembrane region" description="Helical" evidence="1">
    <location>
        <begin position="5"/>
        <end position="23"/>
    </location>
</feature>
<keyword evidence="3" id="KW-1185">Reference proteome</keyword>
<name>A0ABX6H6I1_9PSED</name>